<evidence type="ECO:0000256" key="3">
    <source>
        <dbReference type="ARBA" id="ARBA00023015"/>
    </source>
</evidence>
<dbReference type="PROSITE" id="PS50944">
    <property type="entry name" value="HTH_DTXR"/>
    <property type="match status" value="1"/>
</dbReference>
<keyword evidence="3" id="KW-0805">Transcription regulation</keyword>
<dbReference type="PANTHER" id="PTHR33238">
    <property type="entry name" value="IRON (METAL) DEPENDENT REPRESSOR, DTXR FAMILY"/>
    <property type="match status" value="1"/>
</dbReference>
<dbReference type="EMBL" id="QGHD01000009">
    <property type="protein sequence ID" value="PWL01972.1"/>
    <property type="molecule type" value="Genomic_DNA"/>
</dbReference>
<dbReference type="InterPro" id="IPR036421">
    <property type="entry name" value="Fe_dep_repressor_sf"/>
</dbReference>
<dbReference type="Pfam" id="PF02742">
    <property type="entry name" value="Fe_dep_repr_C"/>
    <property type="match status" value="1"/>
</dbReference>
<dbReference type="InterPro" id="IPR050536">
    <property type="entry name" value="DtxR_MntR_Metal-Reg"/>
</dbReference>
<gene>
    <name evidence="8" type="ORF">B0H50_10961</name>
</gene>
<dbReference type="SUPFAM" id="SSF46785">
    <property type="entry name" value="Winged helix' DNA-binding domain"/>
    <property type="match status" value="1"/>
</dbReference>
<protein>
    <recommendedName>
        <fullName evidence="2">Transcriptional regulator MntR</fullName>
    </recommendedName>
</protein>
<sequence>MDKLSQSLEDYLEKVLMLQLSKGNARLKDIAAELKVKAPSAVRAMRELKELGYVEQEPYGLVTLTEAGHAAAASVLGRHTLLRSFFMQLGVSAEIANEDACAVEHVLSAETLDRIESFVQKNAKTVKKTAKTKTEKK</sequence>
<proteinExistence type="inferred from homology"/>
<organism evidence="8 9">
    <name type="scientific">Hallerella porci</name>
    <dbReference type="NCBI Taxonomy" id="1945871"/>
    <lineage>
        <taxon>Bacteria</taxon>
        <taxon>Pseudomonadati</taxon>
        <taxon>Fibrobacterota</taxon>
        <taxon>Fibrobacteria</taxon>
        <taxon>Fibrobacterales</taxon>
        <taxon>Fibrobacteraceae</taxon>
        <taxon>Hallerella</taxon>
    </lineage>
</organism>
<dbReference type="RefSeq" id="WP_109587427.1">
    <property type="nucleotide sequence ID" value="NZ_QGHD01000009.1"/>
</dbReference>
<dbReference type="InterPro" id="IPR036388">
    <property type="entry name" value="WH-like_DNA-bd_sf"/>
</dbReference>
<dbReference type="Gene3D" id="1.10.10.10">
    <property type="entry name" value="Winged helix-like DNA-binding domain superfamily/Winged helix DNA-binding domain"/>
    <property type="match status" value="1"/>
</dbReference>
<dbReference type="InterPro" id="IPR001367">
    <property type="entry name" value="Fe_dep_repressor"/>
</dbReference>
<evidence type="ECO:0000256" key="1">
    <source>
        <dbReference type="ARBA" id="ARBA00007871"/>
    </source>
</evidence>
<comment type="caution">
    <text evidence="8">The sequence shown here is derived from an EMBL/GenBank/DDBJ whole genome shotgun (WGS) entry which is preliminary data.</text>
</comment>
<evidence type="ECO:0000256" key="4">
    <source>
        <dbReference type="ARBA" id="ARBA00023125"/>
    </source>
</evidence>
<dbReference type="PANTHER" id="PTHR33238:SF7">
    <property type="entry name" value="IRON-DEPENDENT TRANSCRIPTIONAL REGULATOR"/>
    <property type="match status" value="1"/>
</dbReference>
<evidence type="ECO:0000313" key="8">
    <source>
        <dbReference type="EMBL" id="PWL01972.1"/>
    </source>
</evidence>
<keyword evidence="9" id="KW-1185">Reference proteome</keyword>
<evidence type="ECO:0000313" key="9">
    <source>
        <dbReference type="Proteomes" id="UP000245523"/>
    </source>
</evidence>
<evidence type="ECO:0000256" key="6">
    <source>
        <dbReference type="ARBA" id="ARBA00025185"/>
    </source>
</evidence>
<name>A0ABX5LQC0_9BACT</name>
<keyword evidence="4" id="KW-0238">DNA-binding</keyword>
<dbReference type="InterPro" id="IPR036390">
    <property type="entry name" value="WH_DNA-bd_sf"/>
</dbReference>
<comment type="function">
    <text evidence="6">In the presence of manganese, represses expression of mntH and mntS. Up-regulates expression of mntP.</text>
</comment>
<feature type="domain" description="HTH dtxR-type" evidence="7">
    <location>
        <begin position="4"/>
        <end position="65"/>
    </location>
</feature>
<dbReference type="InterPro" id="IPR022689">
    <property type="entry name" value="Iron_dep_repressor"/>
</dbReference>
<evidence type="ECO:0000256" key="5">
    <source>
        <dbReference type="ARBA" id="ARBA00023163"/>
    </source>
</evidence>
<dbReference type="Pfam" id="PF01325">
    <property type="entry name" value="Fe_dep_repress"/>
    <property type="match status" value="1"/>
</dbReference>
<reference evidence="8 9" key="1">
    <citation type="submission" date="2018-05" db="EMBL/GenBank/DDBJ databases">
        <title>Animal gut microbial communities from fecal samples from Wisconsin, USA.</title>
        <authorList>
            <person name="Neumann A."/>
        </authorList>
    </citation>
    <scope>NUCLEOTIDE SEQUENCE [LARGE SCALE GENOMIC DNA]</scope>
    <source>
        <strain evidence="8 9">UWS4</strain>
    </source>
</reference>
<dbReference type="SMART" id="SM00529">
    <property type="entry name" value="HTH_DTXR"/>
    <property type="match status" value="1"/>
</dbReference>
<dbReference type="Gene3D" id="1.10.60.10">
    <property type="entry name" value="Iron dependent repressor, metal binding and dimerisation domain"/>
    <property type="match status" value="1"/>
</dbReference>
<evidence type="ECO:0000256" key="2">
    <source>
        <dbReference type="ARBA" id="ARBA00022386"/>
    </source>
</evidence>
<comment type="similarity">
    <text evidence="1">Belongs to the DtxR/MntR family.</text>
</comment>
<dbReference type="SUPFAM" id="SSF47979">
    <property type="entry name" value="Iron-dependent repressor protein, dimerization domain"/>
    <property type="match status" value="1"/>
</dbReference>
<dbReference type="Proteomes" id="UP000245523">
    <property type="component" value="Unassembled WGS sequence"/>
</dbReference>
<evidence type="ECO:0000259" key="7">
    <source>
        <dbReference type="PROSITE" id="PS50944"/>
    </source>
</evidence>
<keyword evidence="5" id="KW-0804">Transcription</keyword>
<accession>A0ABX5LQC0</accession>
<dbReference type="InterPro" id="IPR022687">
    <property type="entry name" value="HTH_DTXR"/>
</dbReference>